<dbReference type="InterPro" id="IPR036397">
    <property type="entry name" value="RNaseH_sf"/>
</dbReference>
<evidence type="ECO:0000313" key="3">
    <source>
        <dbReference type="Proteomes" id="UP001176940"/>
    </source>
</evidence>
<dbReference type="SUPFAM" id="SSF53098">
    <property type="entry name" value="Ribonuclease H-like"/>
    <property type="match status" value="1"/>
</dbReference>
<comment type="caution">
    <text evidence="2">The sequence shown here is derived from an EMBL/GenBank/DDBJ whole genome shotgun (WGS) entry which is preliminary data.</text>
</comment>
<reference evidence="2" key="1">
    <citation type="submission" date="2023-07" db="EMBL/GenBank/DDBJ databases">
        <authorList>
            <person name="Stuckert A."/>
        </authorList>
    </citation>
    <scope>NUCLEOTIDE SEQUENCE</scope>
</reference>
<organism evidence="2 3">
    <name type="scientific">Ranitomeya imitator</name>
    <name type="common">mimic poison frog</name>
    <dbReference type="NCBI Taxonomy" id="111125"/>
    <lineage>
        <taxon>Eukaryota</taxon>
        <taxon>Metazoa</taxon>
        <taxon>Chordata</taxon>
        <taxon>Craniata</taxon>
        <taxon>Vertebrata</taxon>
        <taxon>Euteleostomi</taxon>
        <taxon>Amphibia</taxon>
        <taxon>Batrachia</taxon>
        <taxon>Anura</taxon>
        <taxon>Neobatrachia</taxon>
        <taxon>Hyloidea</taxon>
        <taxon>Dendrobatidae</taxon>
        <taxon>Dendrobatinae</taxon>
        <taxon>Ranitomeya</taxon>
    </lineage>
</organism>
<dbReference type="PANTHER" id="PTHR22891">
    <property type="entry name" value="EUKARYOTIC TRANSLATION INITIATION FACTOR 2C"/>
    <property type="match status" value="1"/>
</dbReference>
<dbReference type="Proteomes" id="UP001176940">
    <property type="component" value="Unassembled WGS sequence"/>
</dbReference>
<dbReference type="Gene3D" id="3.30.420.10">
    <property type="entry name" value="Ribonuclease H-like superfamily/Ribonuclease H"/>
    <property type="match status" value="1"/>
</dbReference>
<sequence length="183" mass="21245">MAWKFVCKRRCTHGARVRPAALHHLQRRSRRRAAQNLRNYEVPHFMDCIKSAKQNYSPRLTMVVKKRINTRFFASSQLQNPPQGITVDGEVTRSEWYDFISQSVRQGTVSPTYYNIVYDTGGLKPDHMQRLNYKPCHQYFVLELSLYLAIRSQAGLSGRAKHSQRTTQFCIQSSVLPVEIVQV</sequence>
<dbReference type="EMBL" id="CAUEEQ010012514">
    <property type="protein sequence ID" value="CAJ0936599.1"/>
    <property type="molecule type" value="Genomic_DNA"/>
</dbReference>
<evidence type="ECO:0000259" key="1">
    <source>
        <dbReference type="PROSITE" id="PS50822"/>
    </source>
</evidence>
<gene>
    <name evidence="2" type="ORF">RIMI_LOCUS6811363</name>
</gene>
<protein>
    <recommendedName>
        <fullName evidence="1">Piwi domain-containing protein</fullName>
    </recommendedName>
</protein>
<dbReference type="PROSITE" id="PS50822">
    <property type="entry name" value="PIWI"/>
    <property type="match status" value="1"/>
</dbReference>
<proteinExistence type="predicted"/>
<dbReference type="Pfam" id="PF02171">
    <property type="entry name" value="Piwi"/>
    <property type="match status" value="1"/>
</dbReference>
<feature type="domain" description="Piwi" evidence="1">
    <location>
        <begin position="35"/>
        <end position="140"/>
    </location>
</feature>
<dbReference type="InterPro" id="IPR003165">
    <property type="entry name" value="Piwi"/>
</dbReference>
<evidence type="ECO:0000313" key="2">
    <source>
        <dbReference type="EMBL" id="CAJ0936599.1"/>
    </source>
</evidence>
<keyword evidence="3" id="KW-1185">Reference proteome</keyword>
<accession>A0ABN9L9E3</accession>
<dbReference type="SMART" id="SM00950">
    <property type="entry name" value="Piwi"/>
    <property type="match status" value="1"/>
</dbReference>
<name>A0ABN9L9E3_9NEOB</name>
<dbReference type="InterPro" id="IPR012337">
    <property type="entry name" value="RNaseH-like_sf"/>
</dbReference>